<evidence type="ECO:0000256" key="14">
    <source>
        <dbReference type="SAM" id="MobiDB-lite"/>
    </source>
</evidence>
<evidence type="ECO:0000256" key="10">
    <source>
        <dbReference type="ARBA" id="ARBA00040534"/>
    </source>
</evidence>
<evidence type="ECO:0000256" key="3">
    <source>
        <dbReference type="ARBA" id="ARBA00022723"/>
    </source>
</evidence>
<evidence type="ECO:0000256" key="13">
    <source>
        <dbReference type="RuleBase" id="RU000682"/>
    </source>
</evidence>
<dbReference type="InterPro" id="IPR017970">
    <property type="entry name" value="Homeobox_CS"/>
</dbReference>
<dbReference type="PROSITE" id="PS50023">
    <property type="entry name" value="LIM_DOMAIN_2"/>
    <property type="match status" value="2"/>
</dbReference>
<evidence type="ECO:0000256" key="5">
    <source>
        <dbReference type="ARBA" id="ARBA00022833"/>
    </source>
</evidence>
<feature type="compositionally biased region" description="Basic and acidic residues" evidence="14">
    <location>
        <begin position="227"/>
        <end position="237"/>
    </location>
</feature>
<dbReference type="InterPro" id="IPR009057">
    <property type="entry name" value="Homeodomain-like_sf"/>
</dbReference>
<evidence type="ECO:0000256" key="11">
    <source>
        <dbReference type="PROSITE-ProRule" id="PRU00108"/>
    </source>
</evidence>
<dbReference type="GO" id="GO:0000977">
    <property type="term" value="F:RNA polymerase II transcription regulatory region sequence-specific DNA binding"/>
    <property type="evidence" value="ECO:0007669"/>
    <property type="project" value="TreeGrafter"/>
</dbReference>
<dbReference type="GO" id="GO:0000981">
    <property type="term" value="F:DNA-binding transcription factor activity, RNA polymerase II-specific"/>
    <property type="evidence" value="ECO:0007669"/>
    <property type="project" value="InterPro"/>
</dbReference>
<dbReference type="AlphaFoldDB" id="A0A6G0HU04"/>
<dbReference type="InterPro" id="IPR001356">
    <property type="entry name" value="HD"/>
</dbReference>
<evidence type="ECO:0000256" key="8">
    <source>
        <dbReference type="ARBA" id="ARBA00023155"/>
    </source>
</evidence>
<dbReference type="SUPFAM" id="SSF46689">
    <property type="entry name" value="Homeodomain-like"/>
    <property type="match status" value="1"/>
</dbReference>
<dbReference type="InterPro" id="IPR050453">
    <property type="entry name" value="LIM_Homeobox_TF"/>
</dbReference>
<dbReference type="SUPFAM" id="SSF57716">
    <property type="entry name" value="Glucocorticoid receptor-like (DNA-binding domain)"/>
    <property type="match status" value="2"/>
</dbReference>
<feature type="domain" description="LIM zinc-binding" evidence="15">
    <location>
        <begin position="133"/>
        <end position="195"/>
    </location>
</feature>
<keyword evidence="6 12" id="KW-0440">LIM domain</keyword>
<dbReference type="Proteomes" id="UP000424527">
    <property type="component" value="Unassembled WGS sequence"/>
</dbReference>
<dbReference type="PROSITE" id="PS00478">
    <property type="entry name" value="LIM_DOMAIN_1"/>
    <property type="match status" value="2"/>
</dbReference>
<feature type="compositionally biased region" description="Polar residues" evidence="14">
    <location>
        <begin position="321"/>
        <end position="339"/>
    </location>
</feature>
<dbReference type="Gene3D" id="2.10.110.10">
    <property type="entry name" value="Cysteine Rich Protein"/>
    <property type="match status" value="2"/>
</dbReference>
<dbReference type="SMART" id="SM00389">
    <property type="entry name" value="HOX"/>
    <property type="match status" value="1"/>
</dbReference>
<feature type="region of interest" description="Disordered" evidence="14">
    <location>
        <begin position="209"/>
        <end position="237"/>
    </location>
</feature>
<dbReference type="PANTHER" id="PTHR24208:SF95">
    <property type="entry name" value="LIM_HOMEOBOX PROTEIN LHX9"/>
    <property type="match status" value="1"/>
</dbReference>
<dbReference type="InterPro" id="IPR001781">
    <property type="entry name" value="Znf_LIM"/>
</dbReference>
<dbReference type="GO" id="GO:0030182">
    <property type="term" value="P:neuron differentiation"/>
    <property type="evidence" value="ECO:0007669"/>
    <property type="project" value="TreeGrafter"/>
</dbReference>
<sequence>MRARSVEYLSGATAQWTIMMSPDNRALEDLLYNSDLGDEAEGAELGGGPAGLEESAAAENTPTAVSIQEPMMCAGCSEQVCDRFFLLAAGRVWHSVCLRCSQCHCELQTHPSLYWRDGNIYCQQDYCRMFAGGQCARCFQPIPASTLVMRSGELTFHPHCFSCQECDVKLIPGNLYCMQGQNLYCQSHYHGDGSVPLSHNLQAKANVQEAQSQVSAEGEESVSSPEPRLDDRVVGERTRRRTKRIRTCFRSEQLRALESYFAQKHNPDGKDWTCLAHKTGLPKRVLQVWFQNARAKLRRSLTTDDSQANSPSAPPRGVTVATGSPSPSCSPPDQLQPFPTSTIDQLQLSLLTAPLSEPPVSPAVSQSHQLQHPSFFLDYDSQSAPGCSLEAYEDFGEAGGGAEGDVDADGSFRPHYC</sequence>
<evidence type="ECO:0000259" key="16">
    <source>
        <dbReference type="PROSITE" id="PS50071"/>
    </source>
</evidence>
<evidence type="ECO:0000313" key="17">
    <source>
        <dbReference type="EMBL" id="KAE8282567.1"/>
    </source>
</evidence>
<protein>
    <recommendedName>
        <fullName evidence="10">LIM/homeobox protein Lhx9</fullName>
    </recommendedName>
</protein>
<dbReference type="EMBL" id="REGW02000019">
    <property type="protein sequence ID" value="KAE8282567.1"/>
    <property type="molecule type" value="Genomic_DNA"/>
</dbReference>
<dbReference type="PANTHER" id="PTHR24208">
    <property type="entry name" value="LIM/HOMEOBOX PROTEIN LHX"/>
    <property type="match status" value="1"/>
</dbReference>
<dbReference type="CDD" id="cd00086">
    <property type="entry name" value="homeodomain"/>
    <property type="match status" value="1"/>
</dbReference>
<dbReference type="PROSITE" id="PS00027">
    <property type="entry name" value="HOMEOBOX_1"/>
    <property type="match status" value="1"/>
</dbReference>
<name>A0A6G0HU04_LARCR</name>
<evidence type="ECO:0000256" key="2">
    <source>
        <dbReference type="ARBA" id="ARBA00004123"/>
    </source>
</evidence>
<proteinExistence type="predicted"/>
<comment type="caution">
    <text evidence="17">The sequence shown here is derived from an EMBL/GenBank/DDBJ whole genome shotgun (WGS) entry which is preliminary data.</text>
</comment>
<evidence type="ECO:0000256" key="12">
    <source>
        <dbReference type="PROSITE-ProRule" id="PRU00125"/>
    </source>
</evidence>
<keyword evidence="9 11" id="KW-0539">Nucleus</keyword>
<dbReference type="PROSITE" id="PS50071">
    <property type="entry name" value="HOMEOBOX_2"/>
    <property type="match status" value="1"/>
</dbReference>
<dbReference type="SMART" id="SM00132">
    <property type="entry name" value="LIM"/>
    <property type="match status" value="2"/>
</dbReference>
<evidence type="ECO:0000259" key="15">
    <source>
        <dbReference type="PROSITE" id="PS50023"/>
    </source>
</evidence>
<keyword evidence="8 11" id="KW-0371">Homeobox</keyword>
<evidence type="ECO:0000256" key="9">
    <source>
        <dbReference type="ARBA" id="ARBA00023242"/>
    </source>
</evidence>
<feature type="domain" description="LIM zinc-binding" evidence="15">
    <location>
        <begin position="71"/>
        <end position="132"/>
    </location>
</feature>
<keyword evidence="4" id="KW-0677">Repeat</keyword>
<evidence type="ECO:0000256" key="1">
    <source>
        <dbReference type="ARBA" id="ARBA00003263"/>
    </source>
</evidence>
<evidence type="ECO:0000256" key="4">
    <source>
        <dbReference type="ARBA" id="ARBA00022737"/>
    </source>
</evidence>
<accession>A0A6G0HU04</accession>
<dbReference type="GO" id="GO:0046872">
    <property type="term" value="F:metal ion binding"/>
    <property type="evidence" value="ECO:0007669"/>
    <property type="project" value="UniProtKB-KW"/>
</dbReference>
<dbReference type="Gene3D" id="1.10.10.60">
    <property type="entry name" value="Homeodomain-like"/>
    <property type="match status" value="1"/>
</dbReference>
<reference evidence="17 18" key="1">
    <citation type="submission" date="2019-07" db="EMBL/GenBank/DDBJ databases">
        <title>Chromosome genome assembly for large yellow croaker.</title>
        <authorList>
            <person name="Xiao S."/>
        </authorList>
    </citation>
    <scope>NUCLEOTIDE SEQUENCE [LARGE SCALE GENOMIC DNA]</scope>
    <source>
        <strain evidence="17">JMULYC20181020</strain>
        <tissue evidence="17">Muscle</tissue>
    </source>
</reference>
<feature type="region of interest" description="Disordered" evidence="14">
    <location>
        <begin position="300"/>
        <end position="339"/>
    </location>
</feature>
<feature type="domain" description="Homeobox" evidence="16">
    <location>
        <begin position="240"/>
        <end position="300"/>
    </location>
</feature>
<evidence type="ECO:0000256" key="7">
    <source>
        <dbReference type="ARBA" id="ARBA00023125"/>
    </source>
</evidence>
<dbReference type="GO" id="GO:0005634">
    <property type="term" value="C:nucleus"/>
    <property type="evidence" value="ECO:0007669"/>
    <property type="project" value="UniProtKB-SubCell"/>
</dbReference>
<keyword evidence="5 12" id="KW-0862">Zinc</keyword>
<feature type="DNA-binding region" description="Homeobox" evidence="11">
    <location>
        <begin position="242"/>
        <end position="301"/>
    </location>
</feature>
<organism evidence="17 18">
    <name type="scientific">Larimichthys crocea</name>
    <name type="common">Large yellow croaker</name>
    <name type="synonym">Pseudosciaena crocea</name>
    <dbReference type="NCBI Taxonomy" id="215358"/>
    <lineage>
        <taxon>Eukaryota</taxon>
        <taxon>Metazoa</taxon>
        <taxon>Chordata</taxon>
        <taxon>Craniata</taxon>
        <taxon>Vertebrata</taxon>
        <taxon>Euteleostomi</taxon>
        <taxon>Actinopterygii</taxon>
        <taxon>Neopterygii</taxon>
        <taxon>Teleostei</taxon>
        <taxon>Neoteleostei</taxon>
        <taxon>Acanthomorphata</taxon>
        <taxon>Eupercaria</taxon>
        <taxon>Sciaenidae</taxon>
        <taxon>Larimichthys</taxon>
    </lineage>
</organism>
<dbReference type="Pfam" id="PF00412">
    <property type="entry name" value="LIM"/>
    <property type="match status" value="2"/>
</dbReference>
<evidence type="ECO:0000256" key="6">
    <source>
        <dbReference type="ARBA" id="ARBA00023038"/>
    </source>
</evidence>
<keyword evidence="7 11" id="KW-0238">DNA-binding</keyword>
<gene>
    <name evidence="17" type="ORF">D5F01_LYC19978</name>
</gene>
<keyword evidence="18" id="KW-1185">Reference proteome</keyword>
<keyword evidence="3 12" id="KW-0479">Metal-binding</keyword>
<dbReference type="Pfam" id="PF00046">
    <property type="entry name" value="Homeodomain"/>
    <property type="match status" value="1"/>
</dbReference>
<dbReference type="FunFam" id="1.10.10.60:FF:000027">
    <property type="entry name" value="LIM/homeobox protein Lhx9"/>
    <property type="match status" value="1"/>
</dbReference>
<comment type="function">
    <text evidence="1">Sequence-specific transcription factor which is part of a developmental regulatory system that provides cells with specific positional identities on the anterior-posterior axis.</text>
</comment>
<evidence type="ECO:0000313" key="18">
    <source>
        <dbReference type="Proteomes" id="UP000424527"/>
    </source>
</evidence>
<feature type="region of interest" description="Disordered" evidence="14">
    <location>
        <begin position="397"/>
        <end position="417"/>
    </location>
</feature>
<comment type="subcellular location">
    <subcellularLocation>
        <location evidence="2 11 13">Nucleus</location>
    </subcellularLocation>
</comment>